<evidence type="ECO:0000256" key="1">
    <source>
        <dbReference type="SAM" id="Phobius"/>
    </source>
</evidence>
<keyword evidence="1" id="KW-1133">Transmembrane helix</keyword>
<accession>A0A0E9WQU2</accession>
<feature type="transmembrane region" description="Helical" evidence="1">
    <location>
        <begin position="15"/>
        <end position="37"/>
    </location>
</feature>
<evidence type="ECO:0000313" key="2">
    <source>
        <dbReference type="EMBL" id="JAH92676.1"/>
    </source>
</evidence>
<dbReference type="EMBL" id="GBXM01015901">
    <property type="protein sequence ID" value="JAH92676.1"/>
    <property type="molecule type" value="Transcribed_RNA"/>
</dbReference>
<sequence length="46" mass="5395">MTFFLEGLLDKCTQISTIFVESVLFLVWILPLCEGVLSRRYFSLEH</sequence>
<dbReference type="AlphaFoldDB" id="A0A0E9WQU2"/>
<organism evidence="2">
    <name type="scientific">Anguilla anguilla</name>
    <name type="common">European freshwater eel</name>
    <name type="synonym">Muraena anguilla</name>
    <dbReference type="NCBI Taxonomy" id="7936"/>
    <lineage>
        <taxon>Eukaryota</taxon>
        <taxon>Metazoa</taxon>
        <taxon>Chordata</taxon>
        <taxon>Craniata</taxon>
        <taxon>Vertebrata</taxon>
        <taxon>Euteleostomi</taxon>
        <taxon>Actinopterygii</taxon>
        <taxon>Neopterygii</taxon>
        <taxon>Teleostei</taxon>
        <taxon>Anguilliformes</taxon>
        <taxon>Anguillidae</taxon>
        <taxon>Anguilla</taxon>
    </lineage>
</organism>
<reference evidence="2" key="2">
    <citation type="journal article" date="2015" name="Fish Shellfish Immunol.">
        <title>Early steps in the European eel (Anguilla anguilla)-Vibrio vulnificus interaction in the gills: Role of the RtxA13 toxin.</title>
        <authorList>
            <person name="Callol A."/>
            <person name="Pajuelo D."/>
            <person name="Ebbesson L."/>
            <person name="Teles M."/>
            <person name="MacKenzie S."/>
            <person name="Amaro C."/>
        </authorList>
    </citation>
    <scope>NUCLEOTIDE SEQUENCE</scope>
</reference>
<keyword evidence="1" id="KW-0472">Membrane</keyword>
<keyword evidence="1" id="KW-0812">Transmembrane</keyword>
<reference evidence="2" key="1">
    <citation type="submission" date="2014-11" db="EMBL/GenBank/DDBJ databases">
        <authorList>
            <person name="Amaro Gonzalez C."/>
        </authorList>
    </citation>
    <scope>NUCLEOTIDE SEQUENCE</scope>
</reference>
<name>A0A0E9WQU2_ANGAN</name>
<proteinExistence type="predicted"/>
<protein>
    <submittedName>
        <fullName evidence="2">Uncharacterized protein</fullName>
    </submittedName>
</protein>